<dbReference type="AlphaFoldDB" id="A0A857J820"/>
<proteinExistence type="predicted"/>
<evidence type="ECO:0000313" key="1">
    <source>
        <dbReference type="EMBL" id="QHJ00115.1"/>
    </source>
</evidence>
<evidence type="ECO:0000313" key="2">
    <source>
        <dbReference type="Proteomes" id="UP000464787"/>
    </source>
</evidence>
<reference evidence="1 2" key="1">
    <citation type="submission" date="2020-01" db="EMBL/GenBank/DDBJ databases">
        <title>Genome sequencing of strain KACC 21265.</title>
        <authorList>
            <person name="Heo J."/>
            <person name="Kim S.-J."/>
            <person name="Kim J.-S."/>
            <person name="Hong S.-B."/>
            <person name="Kwon S.-W."/>
        </authorList>
    </citation>
    <scope>NUCLEOTIDE SEQUENCE [LARGE SCALE GENOMIC DNA]</scope>
    <source>
        <strain evidence="1 2">KACC 21265</strain>
    </source>
</reference>
<name>A0A857J820_9BURK</name>
<organism evidence="1 2">
    <name type="scientific">Xylophilus rhododendri</name>
    <dbReference type="NCBI Taxonomy" id="2697032"/>
    <lineage>
        <taxon>Bacteria</taxon>
        <taxon>Pseudomonadati</taxon>
        <taxon>Pseudomonadota</taxon>
        <taxon>Betaproteobacteria</taxon>
        <taxon>Burkholderiales</taxon>
        <taxon>Xylophilus</taxon>
    </lineage>
</organism>
<sequence>MTFAAQIALFASKTKLGMDTVVRKVAFDLGSALVIKSPVDSGRFKNNWQIGVGSVNLAIDSANDPSGAAALTRLAASIATVKAGGVLYLTNSLPYAQRLEYGWSKQAPAGMVRTTTAEYGTYLRKAIAS</sequence>
<protein>
    <submittedName>
        <fullName evidence="1">HK97 gp10 family phage protein</fullName>
    </submittedName>
</protein>
<dbReference type="RefSeq" id="WP_160553925.1">
    <property type="nucleotide sequence ID" value="NZ_CP047650.1"/>
</dbReference>
<dbReference type="Proteomes" id="UP000464787">
    <property type="component" value="Chromosome"/>
</dbReference>
<accession>A0A857J820</accession>
<gene>
    <name evidence="1" type="ORF">GT347_20305</name>
</gene>
<dbReference type="KEGG" id="xyk:GT347_20305"/>
<dbReference type="EMBL" id="CP047650">
    <property type="protein sequence ID" value="QHJ00115.1"/>
    <property type="molecule type" value="Genomic_DNA"/>
</dbReference>
<keyword evidence="2" id="KW-1185">Reference proteome</keyword>